<gene>
    <name evidence="1" type="ORF">EJQ19_27345</name>
</gene>
<dbReference type="AlphaFoldDB" id="A0A3S0I701"/>
<evidence type="ECO:0000313" key="2">
    <source>
        <dbReference type="Proteomes" id="UP000276128"/>
    </source>
</evidence>
<dbReference type="Proteomes" id="UP000276128">
    <property type="component" value="Unassembled WGS sequence"/>
</dbReference>
<reference evidence="1 2" key="1">
    <citation type="submission" date="2018-12" db="EMBL/GenBank/DDBJ databases">
        <title>Bacillus ochoae sp. nov., Paenibacillus whitsoniae sp. nov., Paenibacillus spiritus sp. nov. Isolated from the Mars Exploration Rover during spacecraft assembly.</title>
        <authorList>
            <person name="Seuylemezian A."/>
            <person name="Vaishampayan P."/>
        </authorList>
    </citation>
    <scope>NUCLEOTIDE SEQUENCE [LARGE SCALE GENOMIC DNA]</scope>
    <source>
        <strain evidence="1 2">MER 54</strain>
    </source>
</reference>
<dbReference type="OrthoDB" id="2626866at2"/>
<organism evidence="1 2">
    <name type="scientific">Paenibacillus whitsoniae</name>
    <dbReference type="NCBI Taxonomy" id="2496558"/>
    <lineage>
        <taxon>Bacteria</taxon>
        <taxon>Bacillati</taxon>
        <taxon>Bacillota</taxon>
        <taxon>Bacilli</taxon>
        <taxon>Bacillales</taxon>
        <taxon>Paenibacillaceae</taxon>
        <taxon>Paenibacillus</taxon>
    </lineage>
</organism>
<protein>
    <submittedName>
        <fullName evidence="1">Uncharacterized protein</fullName>
    </submittedName>
</protein>
<evidence type="ECO:0000313" key="1">
    <source>
        <dbReference type="EMBL" id="RTE03948.1"/>
    </source>
</evidence>
<accession>A0A3S0I701</accession>
<dbReference type="EMBL" id="RXHU01000098">
    <property type="protein sequence ID" value="RTE03948.1"/>
    <property type="molecule type" value="Genomic_DNA"/>
</dbReference>
<proteinExistence type="predicted"/>
<dbReference type="RefSeq" id="WP_126144402.1">
    <property type="nucleotide sequence ID" value="NZ_RXHU01000098.1"/>
</dbReference>
<keyword evidence="2" id="KW-1185">Reference proteome</keyword>
<name>A0A3S0I701_9BACL</name>
<sequence>MVHTKVLIAEKEVLLFFEVMYQEYAQRAIDTVKSHLANAQVKEIFDNLGLIHTTNTEVTLYSLNGDMETILMA</sequence>
<comment type="caution">
    <text evidence="1">The sequence shown here is derived from an EMBL/GenBank/DDBJ whole genome shotgun (WGS) entry which is preliminary data.</text>
</comment>